<organism evidence="2 3">
    <name type="scientific">Serendipita indica (strain DSM 11827)</name>
    <name type="common">Root endophyte fungus</name>
    <name type="synonym">Piriformospora indica</name>
    <dbReference type="NCBI Taxonomy" id="1109443"/>
    <lineage>
        <taxon>Eukaryota</taxon>
        <taxon>Fungi</taxon>
        <taxon>Dikarya</taxon>
        <taxon>Basidiomycota</taxon>
        <taxon>Agaricomycotina</taxon>
        <taxon>Agaricomycetes</taxon>
        <taxon>Sebacinales</taxon>
        <taxon>Serendipitaceae</taxon>
        <taxon>Serendipita</taxon>
    </lineage>
</organism>
<comment type="caution">
    <text evidence="2">The sequence shown here is derived from an EMBL/GenBank/DDBJ whole genome shotgun (WGS) entry which is preliminary data.</text>
</comment>
<dbReference type="AlphaFoldDB" id="G4TES9"/>
<dbReference type="HOGENOM" id="CLU_1355100_0_0_1"/>
<keyword evidence="3" id="KW-1185">Reference proteome</keyword>
<evidence type="ECO:0000313" key="2">
    <source>
        <dbReference type="EMBL" id="CCA69834.1"/>
    </source>
</evidence>
<sequence>MLARRTYILLISSVSILIAFFNIFSIVLANLASLHQRVAETHVRVAFFNHTASSGRYIETRRQLGLTERLVFRAEPAPSTSLLLPTIFPASSATTRPLHRLLKGSYSKRLRFPLLKRATELTVLDAQCQVPKEDDAWPTLRLTQDSSWEYSNSKKQILETFSISAQRDFEEDAALELARRQKLAARNRRKMKKKKVSRSSTS</sequence>
<dbReference type="EMBL" id="CAFZ01000065">
    <property type="protein sequence ID" value="CCA69834.1"/>
    <property type="molecule type" value="Genomic_DNA"/>
</dbReference>
<evidence type="ECO:0000313" key="3">
    <source>
        <dbReference type="Proteomes" id="UP000007148"/>
    </source>
</evidence>
<name>G4TES9_SERID</name>
<keyword evidence="1" id="KW-1133">Transmembrane helix</keyword>
<dbReference type="OrthoDB" id="3145090at2759"/>
<dbReference type="Proteomes" id="UP000007148">
    <property type="component" value="Unassembled WGS sequence"/>
</dbReference>
<feature type="transmembrane region" description="Helical" evidence="1">
    <location>
        <begin position="7"/>
        <end position="29"/>
    </location>
</feature>
<reference evidence="2 3" key="1">
    <citation type="journal article" date="2011" name="PLoS Pathog.">
        <title>Endophytic Life Strategies Decoded by Genome and Transcriptome Analyses of the Mutualistic Root Symbiont Piriformospora indica.</title>
        <authorList>
            <person name="Zuccaro A."/>
            <person name="Lahrmann U."/>
            <person name="Guldener U."/>
            <person name="Langen G."/>
            <person name="Pfiffi S."/>
            <person name="Biedenkopf D."/>
            <person name="Wong P."/>
            <person name="Samans B."/>
            <person name="Grimm C."/>
            <person name="Basiewicz M."/>
            <person name="Murat C."/>
            <person name="Martin F."/>
            <person name="Kogel K.H."/>
        </authorList>
    </citation>
    <scope>NUCLEOTIDE SEQUENCE [LARGE SCALE GENOMIC DNA]</scope>
    <source>
        <strain evidence="2 3">DSM 11827</strain>
    </source>
</reference>
<dbReference type="InParanoid" id="G4TES9"/>
<gene>
    <name evidence="2" type="ORF">PIIN_03774</name>
</gene>
<accession>G4TES9</accession>
<keyword evidence="1" id="KW-0812">Transmembrane</keyword>
<keyword evidence="1" id="KW-0472">Membrane</keyword>
<protein>
    <submittedName>
        <fullName evidence="2">Uncharacterized protein</fullName>
    </submittedName>
</protein>
<proteinExistence type="predicted"/>
<evidence type="ECO:0000256" key="1">
    <source>
        <dbReference type="SAM" id="Phobius"/>
    </source>
</evidence>